<protein>
    <recommendedName>
        <fullName evidence="3">ferredoxin--NADP(+) reductase</fullName>
        <ecNumber evidence="3">1.18.1.2</ecNumber>
    </recommendedName>
</protein>
<keyword evidence="5" id="KW-0274">FAD</keyword>
<dbReference type="Gene3D" id="3.50.50.60">
    <property type="entry name" value="FAD/NAD(P)-binding domain"/>
    <property type="match status" value="1"/>
</dbReference>
<keyword evidence="7" id="KW-0560">Oxidoreductase</keyword>
<comment type="caution">
    <text evidence="10">The sequence shown here is derived from an EMBL/GenBank/DDBJ whole genome shotgun (WGS) entry which is preliminary data.</text>
</comment>
<comment type="cofactor">
    <cofactor evidence="1">
        <name>FAD</name>
        <dbReference type="ChEBI" id="CHEBI:57692"/>
    </cofactor>
</comment>
<dbReference type="PANTHER" id="PTHR48467:SF1">
    <property type="entry name" value="GLUTAMATE SYNTHASE 1 [NADH], CHLOROPLASTIC-LIKE"/>
    <property type="match status" value="1"/>
</dbReference>
<evidence type="ECO:0000256" key="8">
    <source>
        <dbReference type="ARBA" id="ARBA00047776"/>
    </source>
</evidence>
<dbReference type="EC" id="1.18.1.2" evidence="3"/>
<organism evidence="10 11">
    <name type="scientific">Actinomadura yumaensis</name>
    <dbReference type="NCBI Taxonomy" id="111807"/>
    <lineage>
        <taxon>Bacteria</taxon>
        <taxon>Bacillati</taxon>
        <taxon>Actinomycetota</taxon>
        <taxon>Actinomycetes</taxon>
        <taxon>Streptosporangiales</taxon>
        <taxon>Thermomonosporaceae</taxon>
        <taxon>Actinomadura</taxon>
    </lineage>
</organism>
<dbReference type="InterPro" id="IPR021163">
    <property type="entry name" value="Ferredox_Rdtase_adrenod"/>
</dbReference>
<sequence>MADPVRVAVVGSGPAGLYAAEALVKQTGDTVRVDVFDRLPTPYGLVRYGVAPDHKSIKSIARYLQRVLENPAVRFLGCVELGRDVSRADLLDCYDAVIYSTGAMVDRQLGIPGEDLPGSVAATDFVNWYCGHPDAADHDFDLSVEEVAVIGVGNVAVDVVRILAKTVEELRETDIPEHVLDALSRSRVRRVHMVGRRGPAQAKFTTKEARELGELPNAGIHVRPEDMELDPASAEAAENDRHVRGNLKVLSGWTAEPPAGRARRVDVRFWRAPVEIVGTGAVEGLRLERTALDENGRVTGTGEYETLPVGMVLRSVGYQSVPLDGVPFDERSYVVPNDGGRVLGKDGAPVPREYVAGWIKRGPTGVVGTNKSDAAETVRNLLEDLDPAGERPTRSIEDLLESRGLPVVTYTDWLNLDAAEIALARSLDRGERVKLARWEAMRSACRPVQTD</sequence>
<evidence type="ECO:0000256" key="7">
    <source>
        <dbReference type="ARBA" id="ARBA00023002"/>
    </source>
</evidence>
<reference evidence="11" key="1">
    <citation type="journal article" date="2019" name="Int. J. Syst. Evol. Microbiol.">
        <title>The Global Catalogue of Microorganisms (GCM) 10K type strain sequencing project: providing services to taxonomists for standard genome sequencing and annotation.</title>
        <authorList>
            <consortium name="The Broad Institute Genomics Platform"/>
            <consortium name="The Broad Institute Genome Sequencing Center for Infectious Disease"/>
            <person name="Wu L."/>
            <person name="Ma J."/>
        </authorList>
    </citation>
    <scope>NUCLEOTIDE SEQUENCE [LARGE SCALE GENOMIC DNA]</scope>
    <source>
        <strain evidence="11">JCM 3369</strain>
    </source>
</reference>
<keyword evidence="4" id="KW-0285">Flavoprotein</keyword>
<feature type="domain" description="FAD/NAD(P)-binding" evidence="9">
    <location>
        <begin position="6"/>
        <end position="194"/>
    </location>
</feature>
<evidence type="ECO:0000313" key="10">
    <source>
        <dbReference type="EMBL" id="MFC6881979.1"/>
    </source>
</evidence>
<dbReference type="InterPro" id="IPR036188">
    <property type="entry name" value="FAD/NAD-bd_sf"/>
</dbReference>
<dbReference type="PANTHER" id="PTHR48467">
    <property type="entry name" value="GLUTAMATE SYNTHASE 1 [NADH], CHLOROPLASTIC-LIKE"/>
    <property type="match status" value="1"/>
</dbReference>
<evidence type="ECO:0000259" key="9">
    <source>
        <dbReference type="Pfam" id="PF07992"/>
    </source>
</evidence>
<dbReference type="PRINTS" id="PR00419">
    <property type="entry name" value="ADXRDTASE"/>
</dbReference>
<gene>
    <name evidence="10" type="ORF">ACFQKB_19660</name>
</gene>
<comment type="similarity">
    <text evidence="2">Belongs to the ferredoxin--NADP reductase type 1 family.</text>
</comment>
<dbReference type="RefSeq" id="WP_378063419.1">
    <property type="nucleotide sequence ID" value="NZ_JBHSXS010000010.1"/>
</dbReference>
<dbReference type="SUPFAM" id="SSF51971">
    <property type="entry name" value="Nucleotide-binding domain"/>
    <property type="match status" value="1"/>
</dbReference>
<evidence type="ECO:0000313" key="11">
    <source>
        <dbReference type="Proteomes" id="UP001596380"/>
    </source>
</evidence>
<dbReference type="InterPro" id="IPR055275">
    <property type="entry name" value="Ferredox_Rdtase"/>
</dbReference>
<evidence type="ECO:0000256" key="5">
    <source>
        <dbReference type="ARBA" id="ARBA00022827"/>
    </source>
</evidence>
<dbReference type="Gene3D" id="3.40.50.720">
    <property type="entry name" value="NAD(P)-binding Rossmann-like Domain"/>
    <property type="match status" value="1"/>
</dbReference>
<dbReference type="Pfam" id="PF07992">
    <property type="entry name" value="Pyr_redox_2"/>
    <property type="match status" value="1"/>
</dbReference>
<dbReference type="EMBL" id="JBHSXS010000010">
    <property type="protein sequence ID" value="MFC6881979.1"/>
    <property type="molecule type" value="Genomic_DNA"/>
</dbReference>
<dbReference type="InterPro" id="IPR023753">
    <property type="entry name" value="FAD/NAD-binding_dom"/>
</dbReference>
<comment type="catalytic activity">
    <reaction evidence="8">
        <text>2 reduced [2Fe-2S]-[ferredoxin] + NADP(+) + H(+) = 2 oxidized [2Fe-2S]-[ferredoxin] + NADPH</text>
        <dbReference type="Rhea" id="RHEA:20125"/>
        <dbReference type="Rhea" id="RHEA-COMP:10000"/>
        <dbReference type="Rhea" id="RHEA-COMP:10001"/>
        <dbReference type="ChEBI" id="CHEBI:15378"/>
        <dbReference type="ChEBI" id="CHEBI:33737"/>
        <dbReference type="ChEBI" id="CHEBI:33738"/>
        <dbReference type="ChEBI" id="CHEBI:57783"/>
        <dbReference type="ChEBI" id="CHEBI:58349"/>
        <dbReference type="EC" id="1.18.1.2"/>
    </reaction>
</comment>
<keyword evidence="6" id="KW-0521">NADP</keyword>
<keyword evidence="11" id="KW-1185">Reference proteome</keyword>
<name>A0ABW2CMN1_9ACTN</name>
<dbReference type="PIRSF" id="PIRSF000362">
    <property type="entry name" value="FNR"/>
    <property type="match status" value="1"/>
</dbReference>
<proteinExistence type="inferred from homology"/>
<evidence type="ECO:0000256" key="6">
    <source>
        <dbReference type="ARBA" id="ARBA00022857"/>
    </source>
</evidence>
<evidence type="ECO:0000256" key="4">
    <source>
        <dbReference type="ARBA" id="ARBA00022630"/>
    </source>
</evidence>
<dbReference type="Proteomes" id="UP001596380">
    <property type="component" value="Unassembled WGS sequence"/>
</dbReference>
<evidence type="ECO:0000256" key="3">
    <source>
        <dbReference type="ARBA" id="ARBA00013223"/>
    </source>
</evidence>
<evidence type="ECO:0000256" key="2">
    <source>
        <dbReference type="ARBA" id="ARBA00008312"/>
    </source>
</evidence>
<evidence type="ECO:0000256" key="1">
    <source>
        <dbReference type="ARBA" id="ARBA00001974"/>
    </source>
</evidence>
<accession>A0ABW2CMN1</accession>